<proteinExistence type="predicted"/>
<protein>
    <submittedName>
        <fullName evidence="1">Uncharacterized protein</fullName>
    </submittedName>
</protein>
<gene>
    <name evidence="1" type="ORF">BSU04_29260</name>
</gene>
<sequence length="37" mass="3946">MWKVQNLFSFAGTPEGLCDTQHQAAFSAASFSGGVVR</sequence>
<dbReference type="EMBL" id="MTHB01000198">
    <property type="protein sequence ID" value="OXC74892.1"/>
    <property type="molecule type" value="Genomic_DNA"/>
</dbReference>
<name>A0A226WUP3_CABSO</name>
<dbReference type="Proteomes" id="UP000214720">
    <property type="component" value="Unassembled WGS sequence"/>
</dbReference>
<organism evidence="1 2">
    <name type="scientific">Caballeronia sordidicola</name>
    <name type="common">Burkholderia sordidicola</name>
    <dbReference type="NCBI Taxonomy" id="196367"/>
    <lineage>
        <taxon>Bacteria</taxon>
        <taxon>Pseudomonadati</taxon>
        <taxon>Pseudomonadota</taxon>
        <taxon>Betaproteobacteria</taxon>
        <taxon>Burkholderiales</taxon>
        <taxon>Burkholderiaceae</taxon>
        <taxon>Caballeronia</taxon>
    </lineage>
</organism>
<comment type="caution">
    <text evidence="1">The sequence shown here is derived from an EMBL/GenBank/DDBJ whole genome shotgun (WGS) entry which is preliminary data.</text>
</comment>
<reference evidence="2" key="1">
    <citation type="submission" date="2017-01" db="EMBL/GenBank/DDBJ databases">
        <title>Genome Analysis of Deinococcus marmoris KOPRI26562.</title>
        <authorList>
            <person name="Kim J.H."/>
            <person name="Oh H.-M."/>
        </authorList>
    </citation>
    <scope>NUCLEOTIDE SEQUENCE [LARGE SCALE GENOMIC DNA]</scope>
    <source>
        <strain evidence="2">PAMC 26633</strain>
    </source>
</reference>
<accession>A0A226WUP3</accession>
<dbReference type="AlphaFoldDB" id="A0A226WUP3"/>
<evidence type="ECO:0000313" key="2">
    <source>
        <dbReference type="Proteomes" id="UP000214720"/>
    </source>
</evidence>
<evidence type="ECO:0000313" key="1">
    <source>
        <dbReference type="EMBL" id="OXC74892.1"/>
    </source>
</evidence>